<name>A0A2H3G272_FUSOX</name>
<comment type="caution">
    <text evidence="3">The sequence shown here is derived from an EMBL/GenBank/DDBJ whole genome shotgun (WGS) entry which is preliminary data.</text>
</comment>
<evidence type="ECO:0000313" key="3">
    <source>
        <dbReference type="EMBL" id="PCD25071.1"/>
    </source>
</evidence>
<evidence type="ECO:0000313" key="4">
    <source>
        <dbReference type="Proteomes" id="UP000219602"/>
    </source>
</evidence>
<organism evidence="3 4">
    <name type="scientific">Fusarium oxysporum f. sp. radicis-cucumerinum</name>
    <dbReference type="NCBI Taxonomy" id="327505"/>
    <lineage>
        <taxon>Eukaryota</taxon>
        <taxon>Fungi</taxon>
        <taxon>Dikarya</taxon>
        <taxon>Ascomycota</taxon>
        <taxon>Pezizomycotina</taxon>
        <taxon>Sordariomycetes</taxon>
        <taxon>Hypocreomycetidae</taxon>
        <taxon>Hypocreales</taxon>
        <taxon>Nectriaceae</taxon>
        <taxon>Fusarium</taxon>
        <taxon>Fusarium oxysporum species complex</taxon>
    </lineage>
</organism>
<protein>
    <submittedName>
        <fullName evidence="3">Uncharacterized protein</fullName>
    </submittedName>
</protein>
<evidence type="ECO:0000256" key="1">
    <source>
        <dbReference type="SAM" id="MobiDB-lite"/>
    </source>
</evidence>
<evidence type="ECO:0000256" key="2">
    <source>
        <dbReference type="SAM" id="SignalP"/>
    </source>
</evidence>
<dbReference type="AlphaFoldDB" id="A0A2H3G272"/>
<sequence length="70" mass="7255">MQLSTVLLNALLAFSGVAALLKGEPAASAKLIDINSVGEVSEIPESEIAPAGRKTVFDEHASPNPGLNKR</sequence>
<gene>
    <name evidence="3" type="ORF">AU210_014183</name>
</gene>
<feature type="region of interest" description="Disordered" evidence="1">
    <location>
        <begin position="49"/>
        <end position="70"/>
    </location>
</feature>
<feature type="chain" id="PRO_5013695645" evidence="2">
    <location>
        <begin position="20"/>
        <end position="70"/>
    </location>
</feature>
<proteinExistence type="predicted"/>
<reference evidence="3 4" key="2">
    <citation type="journal article" date="2017" name="Sci. Rep.">
        <title>A mobile pathogenicity chromosome in Fusarium oxysporum for infection of multiple cucurbit species.</title>
        <authorList>
            <person name="van Dam P."/>
            <person name="Fokkens L."/>
            <person name="Ayukawa Y."/>
            <person name="van der Gragt M."/>
            <person name="Ter Horst A."/>
            <person name="Brankovics B."/>
            <person name="Houterman P.M."/>
            <person name="Arie T."/>
            <person name="Rep M."/>
        </authorList>
    </citation>
    <scope>NUCLEOTIDE SEQUENCE [LARGE SCALE GENOMIC DNA]</scope>
    <source>
        <strain evidence="3 4">Forc016</strain>
    </source>
</reference>
<dbReference type="EMBL" id="MABQ02000010">
    <property type="protein sequence ID" value="PCD25071.1"/>
    <property type="molecule type" value="Genomic_DNA"/>
</dbReference>
<reference evidence="3 4" key="1">
    <citation type="journal article" date="2016" name="Environ. Microbiol.">
        <title>Effector profiles distinguish formae speciales of Fusarium oxysporum.</title>
        <authorList>
            <person name="van Dam P."/>
            <person name="Fokkens L."/>
            <person name="Schmidt S.M."/>
            <person name="Linmans J.H."/>
            <person name="Kistler H.C."/>
            <person name="Ma L.J."/>
            <person name="Rep M."/>
        </authorList>
    </citation>
    <scope>NUCLEOTIDE SEQUENCE [LARGE SCALE GENOMIC DNA]</scope>
    <source>
        <strain evidence="3 4">Forc016</strain>
    </source>
</reference>
<dbReference type="Proteomes" id="UP000219602">
    <property type="component" value="Chromosome 12"/>
</dbReference>
<feature type="signal peptide" evidence="2">
    <location>
        <begin position="1"/>
        <end position="19"/>
    </location>
</feature>
<keyword evidence="2" id="KW-0732">Signal</keyword>
<accession>A0A2H3G272</accession>